<evidence type="ECO:0000256" key="1">
    <source>
        <dbReference type="ARBA" id="ARBA00022723"/>
    </source>
</evidence>
<comment type="similarity">
    <text evidence="6">Belongs to the Mrp/NBP35 ATP-binding proteins family.</text>
</comment>
<dbReference type="HAMAP" id="MF_02040">
    <property type="entry name" value="Mrp_NBP35"/>
    <property type="match status" value="1"/>
</dbReference>
<proteinExistence type="inferred from homology"/>
<dbReference type="GO" id="GO:0016887">
    <property type="term" value="F:ATP hydrolysis activity"/>
    <property type="evidence" value="ECO:0007669"/>
    <property type="project" value="UniProtKB-UniRule"/>
</dbReference>
<feature type="compositionally biased region" description="Polar residues" evidence="7">
    <location>
        <begin position="7"/>
        <end position="16"/>
    </location>
</feature>
<dbReference type="InterPro" id="IPR033756">
    <property type="entry name" value="YlxH/NBP35"/>
</dbReference>
<keyword evidence="4 6" id="KW-0408">Iron</keyword>
<name>A0A8A4TE59_SULCO</name>
<dbReference type="EMBL" id="CP071793">
    <property type="protein sequence ID" value="QTD47522.1"/>
    <property type="molecule type" value="Genomic_DNA"/>
</dbReference>
<dbReference type="GO" id="GO:0016226">
    <property type="term" value="P:iron-sulfur cluster assembly"/>
    <property type="evidence" value="ECO:0007669"/>
    <property type="project" value="InterPro"/>
</dbReference>
<dbReference type="InterPro" id="IPR038492">
    <property type="entry name" value="GBBH-like_N_sf"/>
</dbReference>
<dbReference type="GO" id="GO:0005524">
    <property type="term" value="F:ATP binding"/>
    <property type="evidence" value="ECO:0007669"/>
    <property type="project" value="UniProtKB-UniRule"/>
</dbReference>
<dbReference type="Pfam" id="PF10609">
    <property type="entry name" value="ParA"/>
    <property type="match status" value="1"/>
</dbReference>
<evidence type="ECO:0000313" key="9">
    <source>
        <dbReference type="EMBL" id="QTD47522.1"/>
    </source>
</evidence>
<keyword evidence="3 6" id="KW-0067">ATP-binding</keyword>
<dbReference type="Pfam" id="PF06155">
    <property type="entry name" value="GBBH-like_N"/>
    <property type="match status" value="1"/>
</dbReference>
<comment type="function">
    <text evidence="6">Binds and transfers iron-sulfur (Fe-S) clusters to target apoproteins. Can hydrolyze ATP.</text>
</comment>
<gene>
    <name evidence="9" type="ORF">J3U87_18160</name>
</gene>
<evidence type="ECO:0000256" key="7">
    <source>
        <dbReference type="SAM" id="MobiDB-lite"/>
    </source>
</evidence>
<dbReference type="GO" id="GO:0051539">
    <property type="term" value="F:4 iron, 4 sulfur cluster binding"/>
    <property type="evidence" value="ECO:0007669"/>
    <property type="project" value="TreeGrafter"/>
</dbReference>
<dbReference type="CDD" id="cd02037">
    <property type="entry name" value="Mrp_NBP35"/>
    <property type="match status" value="1"/>
</dbReference>
<reference evidence="9" key="1">
    <citation type="submission" date="2021-03" db="EMBL/GenBank/DDBJ databases">
        <title>Acanthopleuribacteraceae sp. M133.</title>
        <authorList>
            <person name="Wang G."/>
        </authorList>
    </citation>
    <scope>NUCLEOTIDE SEQUENCE</scope>
    <source>
        <strain evidence="9">M133</strain>
    </source>
</reference>
<feature type="region of interest" description="Disordered" evidence="7">
    <location>
        <begin position="1"/>
        <end position="22"/>
    </location>
</feature>
<evidence type="ECO:0000256" key="4">
    <source>
        <dbReference type="ARBA" id="ARBA00023004"/>
    </source>
</evidence>
<evidence type="ECO:0000256" key="2">
    <source>
        <dbReference type="ARBA" id="ARBA00022741"/>
    </source>
</evidence>
<dbReference type="InterPro" id="IPR027417">
    <property type="entry name" value="P-loop_NTPase"/>
</dbReference>
<dbReference type="RefSeq" id="WP_237377191.1">
    <property type="nucleotide sequence ID" value="NZ_CP071793.1"/>
</dbReference>
<evidence type="ECO:0000256" key="3">
    <source>
        <dbReference type="ARBA" id="ARBA00022840"/>
    </source>
</evidence>
<dbReference type="Gene3D" id="3.30.2020.30">
    <property type="match status" value="1"/>
</dbReference>
<feature type="domain" description="Gamma-butyrobetaine hydroxylase-like N-terminal" evidence="8">
    <location>
        <begin position="311"/>
        <end position="392"/>
    </location>
</feature>
<dbReference type="GO" id="GO:0140663">
    <property type="term" value="F:ATP-dependent FeS chaperone activity"/>
    <property type="evidence" value="ECO:0007669"/>
    <property type="project" value="InterPro"/>
</dbReference>
<dbReference type="SUPFAM" id="SSF52540">
    <property type="entry name" value="P-loop containing nucleoside triphosphate hydrolases"/>
    <property type="match status" value="1"/>
</dbReference>
<comment type="subunit">
    <text evidence="6">Homodimer.</text>
</comment>
<dbReference type="InterPro" id="IPR019591">
    <property type="entry name" value="Mrp/NBP35_ATP-bd"/>
</dbReference>
<dbReference type="GO" id="GO:0046872">
    <property type="term" value="F:metal ion binding"/>
    <property type="evidence" value="ECO:0007669"/>
    <property type="project" value="UniProtKB-KW"/>
</dbReference>
<evidence type="ECO:0000313" key="10">
    <source>
        <dbReference type="Proteomes" id="UP000663929"/>
    </source>
</evidence>
<dbReference type="FunFam" id="3.40.50.300:FF:001119">
    <property type="entry name" value="Iron-sulfur cluster carrier protein"/>
    <property type="match status" value="1"/>
</dbReference>
<evidence type="ECO:0000256" key="6">
    <source>
        <dbReference type="HAMAP-Rule" id="MF_02040"/>
    </source>
</evidence>
<keyword evidence="5 6" id="KW-0411">Iron-sulfur</keyword>
<accession>A0A8A4TE59</accession>
<dbReference type="InterPro" id="IPR010376">
    <property type="entry name" value="GBBH-like_N"/>
</dbReference>
<keyword evidence="1 6" id="KW-0479">Metal-binding</keyword>
<dbReference type="Proteomes" id="UP000663929">
    <property type="component" value="Chromosome"/>
</dbReference>
<feature type="binding site" evidence="6">
    <location>
        <begin position="30"/>
        <end position="37"/>
    </location>
    <ligand>
        <name>ATP</name>
        <dbReference type="ChEBI" id="CHEBI:30616"/>
    </ligand>
</feature>
<dbReference type="PANTHER" id="PTHR42961">
    <property type="entry name" value="IRON-SULFUR PROTEIN NUBPL"/>
    <property type="match status" value="1"/>
</dbReference>
<dbReference type="Gene3D" id="3.40.50.300">
    <property type="entry name" value="P-loop containing nucleotide triphosphate hydrolases"/>
    <property type="match status" value="1"/>
</dbReference>
<keyword evidence="10" id="KW-1185">Reference proteome</keyword>
<evidence type="ECO:0000256" key="5">
    <source>
        <dbReference type="ARBA" id="ARBA00023014"/>
    </source>
</evidence>
<evidence type="ECO:0000259" key="8">
    <source>
        <dbReference type="Pfam" id="PF06155"/>
    </source>
</evidence>
<dbReference type="PANTHER" id="PTHR42961:SF2">
    <property type="entry name" value="IRON-SULFUR PROTEIN NUBPL"/>
    <property type="match status" value="1"/>
</dbReference>
<keyword evidence="2 6" id="KW-0547">Nucleotide-binding</keyword>
<organism evidence="9 10">
    <name type="scientific">Sulfidibacter corallicola</name>
    <dbReference type="NCBI Taxonomy" id="2818388"/>
    <lineage>
        <taxon>Bacteria</taxon>
        <taxon>Pseudomonadati</taxon>
        <taxon>Acidobacteriota</taxon>
        <taxon>Holophagae</taxon>
        <taxon>Acanthopleuribacterales</taxon>
        <taxon>Acanthopleuribacteraceae</taxon>
        <taxon>Sulfidibacter</taxon>
    </lineage>
</organism>
<dbReference type="AlphaFoldDB" id="A0A8A4TE59"/>
<protein>
    <recommendedName>
        <fullName evidence="6">Iron-sulfur cluster carrier protein</fullName>
    </recommendedName>
</protein>
<sequence length="394" mass="43322">MVERQVDTQPKSQQPNRGGKARRVIAVHSAKGGVGKSTLCVNLAVTLARRGLRVGLLDADLHGPSATIMLGNAEWPDPGPDENTILPLRAHGIQFLSMGNLVTGKTPVIWRGAMVHQMLSQFYRNVIWDDLDYLFLDMPPGTGDALLTTAQVEPPTGVLVVTTPQELSLVDTLRGMRAFRDMNVPILGFVENMSYLICGSCSHRDDLFGEGSTEALAEELDYPLLGSVPIEPEICASSDRGTPFVIGHPDSESSAVLGRIAERLIELVDERAADSALSLEWREMDWLERSPEPPEDAPKSELPLQLMWQVSNDELGLMWSDGERRIIGVRNLRLACPCARCVDEVTGKKLLDPLTVPDDITLTKVEVVGRYGIAPHFSDGHHTGIFTFPYLREI</sequence>
<dbReference type="InterPro" id="IPR044304">
    <property type="entry name" value="NUBPL-like"/>
</dbReference>
<keyword evidence="6" id="KW-0378">Hydrolase</keyword>
<dbReference type="KEGG" id="scor:J3U87_18160"/>